<proteinExistence type="predicted"/>
<sequence>MYRTWILLTFILFALCTAQMLGQMRGESSNSNDGFRGGLRRVTSKLGDSLRHPKRELSVCSNVEAINLKKYDRTSWHLAAQCPPREVGKLTKIRPDQKGDKTQQVSTSKGGDGSNRSNNNNDDDNNNLPDGVTRLPLDRCLGWNAATGEFTWAPKGNGIQNGDCSECKVVEKTGGAAASGGASGKGKAPAQGTAAGKAPKREREYMLTCKCDKKRGEQGKADTSFDLTRYVMVQSNGAISCHGYSEKIHANID</sequence>
<evidence type="ECO:0000256" key="2">
    <source>
        <dbReference type="SAM" id="SignalP"/>
    </source>
</evidence>
<feature type="chain" id="PRO_5025044058" description="Cyanovirin-N domain-containing protein" evidence="2">
    <location>
        <begin position="19"/>
        <end position="253"/>
    </location>
</feature>
<dbReference type="EMBL" id="ML736184">
    <property type="protein sequence ID" value="KAE8380238.1"/>
    <property type="molecule type" value="Genomic_DNA"/>
</dbReference>
<keyword evidence="2" id="KW-0732">Signal</keyword>
<feature type="region of interest" description="Disordered" evidence="1">
    <location>
        <begin position="87"/>
        <end position="131"/>
    </location>
</feature>
<dbReference type="InterPro" id="IPR036673">
    <property type="entry name" value="Cyanovirin-N_sf"/>
</dbReference>
<organism evidence="3 4">
    <name type="scientific">Aspergillus bertholletiae</name>
    <dbReference type="NCBI Taxonomy" id="1226010"/>
    <lineage>
        <taxon>Eukaryota</taxon>
        <taxon>Fungi</taxon>
        <taxon>Dikarya</taxon>
        <taxon>Ascomycota</taxon>
        <taxon>Pezizomycotina</taxon>
        <taxon>Eurotiomycetes</taxon>
        <taxon>Eurotiomycetidae</taxon>
        <taxon>Eurotiales</taxon>
        <taxon>Aspergillaceae</taxon>
        <taxon>Aspergillus</taxon>
        <taxon>Aspergillus subgen. Circumdati</taxon>
    </lineage>
</organism>
<feature type="signal peptide" evidence="2">
    <location>
        <begin position="1"/>
        <end position="18"/>
    </location>
</feature>
<feature type="compositionally biased region" description="Basic and acidic residues" evidence="1">
    <location>
        <begin position="87"/>
        <end position="101"/>
    </location>
</feature>
<dbReference type="OrthoDB" id="4473223at2759"/>
<dbReference type="Proteomes" id="UP000326198">
    <property type="component" value="Unassembled WGS sequence"/>
</dbReference>
<name>A0A5N7BEV2_9EURO</name>
<evidence type="ECO:0000313" key="4">
    <source>
        <dbReference type="Proteomes" id="UP000326198"/>
    </source>
</evidence>
<reference evidence="3 4" key="1">
    <citation type="submission" date="2019-04" db="EMBL/GenBank/DDBJ databases">
        <title>Friends and foes A comparative genomics studyof 23 Aspergillus species from section Flavi.</title>
        <authorList>
            <consortium name="DOE Joint Genome Institute"/>
            <person name="Kjaerbolling I."/>
            <person name="Vesth T."/>
            <person name="Frisvad J.C."/>
            <person name="Nybo J.L."/>
            <person name="Theobald S."/>
            <person name="Kildgaard S."/>
            <person name="Isbrandt T."/>
            <person name="Kuo A."/>
            <person name="Sato A."/>
            <person name="Lyhne E.K."/>
            <person name="Kogle M.E."/>
            <person name="Wiebenga A."/>
            <person name="Kun R.S."/>
            <person name="Lubbers R.J."/>
            <person name="Makela M.R."/>
            <person name="Barry K."/>
            <person name="Chovatia M."/>
            <person name="Clum A."/>
            <person name="Daum C."/>
            <person name="Haridas S."/>
            <person name="He G."/>
            <person name="LaButti K."/>
            <person name="Lipzen A."/>
            <person name="Mondo S."/>
            <person name="Riley R."/>
            <person name="Salamov A."/>
            <person name="Simmons B.A."/>
            <person name="Magnuson J.K."/>
            <person name="Henrissat B."/>
            <person name="Mortensen U.H."/>
            <person name="Larsen T.O."/>
            <person name="Devries R.P."/>
            <person name="Grigoriev I.V."/>
            <person name="Machida M."/>
            <person name="Baker S.E."/>
            <person name="Andersen M.R."/>
        </authorList>
    </citation>
    <scope>NUCLEOTIDE SEQUENCE [LARGE SCALE GENOMIC DNA]</scope>
    <source>
        <strain evidence="3 4">IBT 29228</strain>
    </source>
</reference>
<evidence type="ECO:0008006" key="5">
    <source>
        <dbReference type="Google" id="ProtNLM"/>
    </source>
</evidence>
<evidence type="ECO:0000313" key="3">
    <source>
        <dbReference type="EMBL" id="KAE8380238.1"/>
    </source>
</evidence>
<keyword evidence="4" id="KW-1185">Reference proteome</keyword>
<protein>
    <recommendedName>
        <fullName evidence="5">Cyanovirin-N domain-containing protein</fullName>
    </recommendedName>
</protein>
<dbReference type="Gene3D" id="2.30.60.10">
    <property type="entry name" value="Cyanovirin-N"/>
    <property type="match status" value="1"/>
</dbReference>
<gene>
    <name evidence="3" type="ORF">BDV26DRAFT_290630</name>
</gene>
<feature type="region of interest" description="Disordered" evidence="1">
    <location>
        <begin position="175"/>
        <end position="199"/>
    </location>
</feature>
<evidence type="ECO:0000256" key="1">
    <source>
        <dbReference type="SAM" id="MobiDB-lite"/>
    </source>
</evidence>
<accession>A0A5N7BEV2</accession>
<dbReference type="AlphaFoldDB" id="A0A5N7BEV2"/>